<keyword evidence="6 7" id="KW-0472">Membrane</keyword>
<dbReference type="EMBL" id="BMHF01000007">
    <property type="protein sequence ID" value="GGA37150.1"/>
    <property type="molecule type" value="Genomic_DNA"/>
</dbReference>
<feature type="domain" description="ABC transmembrane type-1" evidence="8">
    <location>
        <begin position="89"/>
        <end position="302"/>
    </location>
</feature>
<feature type="transmembrane region" description="Helical" evidence="7">
    <location>
        <begin position="276"/>
        <end position="305"/>
    </location>
</feature>
<dbReference type="SUPFAM" id="SSF161098">
    <property type="entry name" value="MetI-like"/>
    <property type="match status" value="1"/>
</dbReference>
<feature type="transmembrane region" description="Helical" evidence="7">
    <location>
        <begin position="94"/>
        <end position="114"/>
    </location>
</feature>
<evidence type="ECO:0000256" key="2">
    <source>
        <dbReference type="ARBA" id="ARBA00022448"/>
    </source>
</evidence>
<feature type="transmembrane region" description="Helical" evidence="7">
    <location>
        <begin position="233"/>
        <end position="255"/>
    </location>
</feature>
<dbReference type="InterPro" id="IPR051393">
    <property type="entry name" value="ABC_transporter_permease"/>
</dbReference>
<dbReference type="InterPro" id="IPR035906">
    <property type="entry name" value="MetI-like_sf"/>
</dbReference>
<keyword evidence="10" id="KW-1185">Reference proteome</keyword>
<evidence type="ECO:0000313" key="10">
    <source>
        <dbReference type="Proteomes" id="UP000609323"/>
    </source>
</evidence>
<keyword evidence="4 7" id="KW-0812">Transmembrane</keyword>
<sequence>MAGIGAVVKEPGAGVVPEKRRKLSKKMKTSLMAYAFMAPALTLLVLFVFYPIIYSIPLAFTDYSAIGDTSFVGVDNFKRAFGDPEFWTAMKNSALFVACVPVLQILSIFLAVVVNTKLRGITFFRVLFYIPVVTSMIAISIMWSFIFNQDGIINSLLLDSGIISQPIYFLADTRYALVSLMFVTIWQGLGYYMMLYLAGLQSVPEEMQEAAMIDGAGKVTVFFRVTLPMLKPYIWFCSLFSVLSALGVFDIVFAMTKGGPDKATMVMNLYTYNKAFGTFEFGYSAAAGLIMSLVTTAFSLVIFFYGRKGGMSYGE</sequence>
<organism evidence="9 10">
    <name type="scientific">Paenibacillus physcomitrellae</name>
    <dbReference type="NCBI Taxonomy" id="1619311"/>
    <lineage>
        <taxon>Bacteria</taxon>
        <taxon>Bacillati</taxon>
        <taxon>Bacillota</taxon>
        <taxon>Bacilli</taxon>
        <taxon>Bacillales</taxon>
        <taxon>Paenibacillaceae</taxon>
        <taxon>Paenibacillus</taxon>
    </lineage>
</organism>
<dbReference type="PANTHER" id="PTHR30193">
    <property type="entry name" value="ABC TRANSPORTER PERMEASE PROTEIN"/>
    <property type="match status" value="1"/>
</dbReference>
<dbReference type="Gene3D" id="1.10.3720.10">
    <property type="entry name" value="MetI-like"/>
    <property type="match status" value="1"/>
</dbReference>
<dbReference type="RefSeq" id="WP_229752642.1">
    <property type="nucleotide sequence ID" value="NZ_BMHF01000007.1"/>
</dbReference>
<keyword evidence="5 7" id="KW-1133">Transmembrane helix</keyword>
<evidence type="ECO:0000256" key="6">
    <source>
        <dbReference type="ARBA" id="ARBA00023136"/>
    </source>
</evidence>
<evidence type="ECO:0000313" key="9">
    <source>
        <dbReference type="EMBL" id="GGA37150.1"/>
    </source>
</evidence>
<dbReference type="CDD" id="cd06261">
    <property type="entry name" value="TM_PBP2"/>
    <property type="match status" value="1"/>
</dbReference>
<comment type="similarity">
    <text evidence="7">Belongs to the binding-protein-dependent transport system permease family.</text>
</comment>
<proteinExistence type="inferred from homology"/>
<keyword evidence="2 7" id="KW-0813">Transport</keyword>
<dbReference type="PROSITE" id="PS50928">
    <property type="entry name" value="ABC_TM1"/>
    <property type="match status" value="1"/>
</dbReference>
<evidence type="ECO:0000256" key="3">
    <source>
        <dbReference type="ARBA" id="ARBA00022475"/>
    </source>
</evidence>
<comment type="subcellular location">
    <subcellularLocation>
        <location evidence="1 7">Cell membrane</location>
        <topology evidence="1 7">Multi-pass membrane protein</topology>
    </subcellularLocation>
</comment>
<evidence type="ECO:0000256" key="5">
    <source>
        <dbReference type="ARBA" id="ARBA00022989"/>
    </source>
</evidence>
<evidence type="ECO:0000256" key="1">
    <source>
        <dbReference type="ARBA" id="ARBA00004651"/>
    </source>
</evidence>
<name>A0ABQ1G5A6_9BACL</name>
<dbReference type="InterPro" id="IPR035277">
    <property type="entry name" value="MalF_N"/>
</dbReference>
<dbReference type="InterPro" id="IPR000515">
    <property type="entry name" value="MetI-like"/>
</dbReference>
<protein>
    <submittedName>
        <fullName evidence="9">Sugar ABC transporter permease</fullName>
    </submittedName>
</protein>
<feature type="transmembrane region" description="Helical" evidence="7">
    <location>
        <begin position="177"/>
        <end position="198"/>
    </location>
</feature>
<keyword evidence="3" id="KW-1003">Cell membrane</keyword>
<dbReference type="Pfam" id="PF00528">
    <property type="entry name" value="BPD_transp_1"/>
    <property type="match status" value="1"/>
</dbReference>
<feature type="transmembrane region" description="Helical" evidence="7">
    <location>
        <begin position="126"/>
        <end position="146"/>
    </location>
</feature>
<feature type="transmembrane region" description="Helical" evidence="7">
    <location>
        <begin position="31"/>
        <end position="53"/>
    </location>
</feature>
<accession>A0ABQ1G5A6</accession>
<dbReference type="SUPFAM" id="SSF160964">
    <property type="entry name" value="MalF N-terminal region-like"/>
    <property type="match status" value="1"/>
</dbReference>
<evidence type="ECO:0000259" key="8">
    <source>
        <dbReference type="PROSITE" id="PS50928"/>
    </source>
</evidence>
<gene>
    <name evidence="9" type="ORF">GCM10010917_22880</name>
</gene>
<evidence type="ECO:0000256" key="4">
    <source>
        <dbReference type="ARBA" id="ARBA00022692"/>
    </source>
</evidence>
<reference evidence="10" key="1">
    <citation type="journal article" date="2019" name="Int. J. Syst. Evol. Microbiol.">
        <title>The Global Catalogue of Microorganisms (GCM) 10K type strain sequencing project: providing services to taxonomists for standard genome sequencing and annotation.</title>
        <authorList>
            <consortium name="The Broad Institute Genomics Platform"/>
            <consortium name="The Broad Institute Genome Sequencing Center for Infectious Disease"/>
            <person name="Wu L."/>
            <person name="Ma J."/>
        </authorList>
    </citation>
    <scope>NUCLEOTIDE SEQUENCE [LARGE SCALE GENOMIC DNA]</scope>
    <source>
        <strain evidence="10">CGMCC 1.15044</strain>
    </source>
</reference>
<evidence type="ECO:0000256" key="7">
    <source>
        <dbReference type="RuleBase" id="RU363032"/>
    </source>
</evidence>
<dbReference type="Gene3D" id="1.20.58.370">
    <property type="entry name" value="MalF N-terminal region-like"/>
    <property type="match status" value="1"/>
</dbReference>
<comment type="caution">
    <text evidence="9">The sequence shown here is derived from an EMBL/GenBank/DDBJ whole genome shotgun (WGS) entry which is preliminary data.</text>
</comment>
<dbReference type="Proteomes" id="UP000609323">
    <property type="component" value="Unassembled WGS sequence"/>
</dbReference>
<dbReference type="PANTHER" id="PTHR30193:SF37">
    <property type="entry name" value="INNER MEMBRANE ABC TRANSPORTER PERMEASE PROTEIN YCJO"/>
    <property type="match status" value="1"/>
</dbReference>